<comment type="similarity">
    <text evidence="3">Belongs to the hyi family.</text>
</comment>
<dbReference type="Proteomes" id="UP000605670">
    <property type="component" value="Unassembled WGS sequence"/>
</dbReference>
<dbReference type="FunFam" id="3.20.20.150:FF:000007">
    <property type="entry name" value="Hydroxypyruvate isomerase"/>
    <property type="match status" value="1"/>
</dbReference>
<comment type="caution">
    <text evidence="6">The sequence shown here is derived from an EMBL/GenBank/DDBJ whole genome shotgun (WGS) entry which is preliminary data.</text>
</comment>
<evidence type="ECO:0000313" key="7">
    <source>
        <dbReference type="Proteomes" id="UP000605670"/>
    </source>
</evidence>
<dbReference type="Gene3D" id="3.20.20.150">
    <property type="entry name" value="Divalent-metal-dependent TIM barrel enzymes"/>
    <property type="match status" value="1"/>
</dbReference>
<feature type="active site" description="Proton donor/acceptor" evidence="4">
    <location>
        <position position="239"/>
    </location>
</feature>
<dbReference type="SUPFAM" id="SSF51658">
    <property type="entry name" value="Xylose isomerase-like"/>
    <property type="match status" value="1"/>
</dbReference>
<evidence type="ECO:0000259" key="5">
    <source>
        <dbReference type="Pfam" id="PF01261"/>
    </source>
</evidence>
<dbReference type="InterPro" id="IPR053398">
    <property type="entry name" value="HPT_OtnI_isomerases"/>
</dbReference>
<gene>
    <name evidence="6" type="ORF">GCM10011366_06920</name>
</gene>
<evidence type="ECO:0000256" key="4">
    <source>
        <dbReference type="PIRSR" id="PIRSR006241-50"/>
    </source>
</evidence>
<keyword evidence="2" id="KW-0119">Carbohydrate metabolism</keyword>
<evidence type="ECO:0000256" key="2">
    <source>
        <dbReference type="ARBA" id="ARBA00023277"/>
    </source>
</evidence>
<evidence type="ECO:0000256" key="3">
    <source>
        <dbReference type="PIRNR" id="PIRNR006241"/>
    </source>
</evidence>
<reference evidence="6" key="2">
    <citation type="submission" date="2020-09" db="EMBL/GenBank/DDBJ databases">
        <authorList>
            <person name="Sun Q."/>
            <person name="Zhou Y."/>
        </authorList>
    </citation>
    <scope>NUCLEOTIDE SEQUENCE</scope>
    <source>
        <strain evidence="6">CGMCC 1.12160</strain>
    </source>
</reference>
<dbReference type="AlphaFoldDB" id="A0A917F1W5"/>
<dbReference type="InterPro" id="IPR050417">
    <property type="entry name" value="Sugar_Epim/Isomerase"/>
</dbReference>
<proteinExistence type="inferred from homology"/>
<dbReference type="InterPro" id="IPR013022">
    <property type="entry name" value="Xyl_isomerase-like_TIM-brl"/>
</dbReference>
<dbReference type="GO" id="GO:0046487">
    <property type="term" value="P:glyoxylate metabolic process"/>
    <property type="evidence" value="ECO:0007669"/>
    <property type="project" value="TreeGrafter"/>
</dbReference>
<name>A0A917F1W5_9MICO</name>
<sequence length="262" mass="28520">MPRFAANLSMLFTELPFLDRFGAAAAAGFEAVEFLFPYEHPAEEIADRLSEHGLTQALFNLPPGDWAAGERGIAALPDRVEEFRASVGTALRYAEVLGCEKLHTMAGITADLDRAAADATYLSNVRYAADRAAEAGRIITVEPLNPYDVPGYHLGSMRAGLEFLDAVDRDNVLLQLDLYHAQITDGDITRLIERADGRIGHVQVAAVPHRHEPGTGELDDHYALAVLDRVGYAGYVGCEYHPAAGTVAGLAWLDRYRDGGQR</sequence>
<accession>A0A917F1W5</accession>
<protein>
    <submittedName>
        <fullName evidence="6">Hydroxypyruvate isomerase</fullName>
    </submittedName>
</protein>
<feature type="active site" description="Proton donor/acceptor" evidence="4">
    <location>
        <position position="142"/>
    </location>
</feature>
<dbReference type="PANTHER" id="PTHR43489">
    <property type="entry name" value="ISOMERASE"/>
    <property type="match status" value="1"/>
</dbReference>
<keyword evidence="1 3" id="KW-0413">Isomerase</keyword>
<dbReference type="InterPro" id="IPR036237">
    <property type="entry name" value="Xyl_isomerase-like_sf"/>
</dbReference>
<dbReference type="RefSeq" id="WP_188428193.1">
    <property type="nucleotide sequence ID" value="NZ_BAABKH010000015.1"/>
</dbReference>
<organism evidence="6 7">
    <name type="scientific">Ornithinimicrobium tianjinense</name>
    <dbReference type="NCBI Taxonomy" id="1195761"/>
    <lineage>
        <taxon>Bacteria</taxon>
        <taxon>Bacillati</taxon>
        <taxon>Actinomycetota</taxon>
        <taxon>Actinomycetes</taxon>
        <taxon>Micrococcales</taxon>
        <taxon>Ornithinimicrobiaceae</taxon>
        <taxon>Ornithinimicrobium</taxon>
    </lineage>
</organism>
<reference evidence="6" key="1">
    <citation type="journal article" date="2014" name="Int. J. Syst. Evol. Microbiol.">
        <title>Complete genome sequence of Corynebacterium casei LMG S-19264T (=DSM 44701T), isolated from a smear-ripened cheese.</title>
        <authorList>
            <consortium name="US DOE Joint Genome Institute (JGI-PGF)"/>
            <person name="Walter F."/>
            <person name="Albersmeier A."/>
            <person name="Kalinowski J."/>
            <person name="Ruckert C."/>
        </authorList>
    </citation>
    <scope>NUCLEOTIDE SEQUENCE</scope>
    <source>
        <strain evidence="6">CGMCC 1.12160</strain>
    </source>
</reference>
<dbReference type="EMBL" id="BMEM01000001">
    <property type="protein sequence ID" value="GGF41819.1"/>
    <property type="molecule type" value="Genomic_DNA"/>
</dbReference>
<dbReference type="Pfam" id="PF01261">
    <property type="entry name" value="AP_endonuc_2"/>
    <property type="match status" value="1"/>
</dbReference>
<feature type="domain" description="Xylose isomerase-like TIM barrel" evidence="5">
    <location>
        <begin position="22"/>
        <end position="255"/>
    </location>
</feature>
<dbReference type="PANTHER" id="PTHR43489:SF6">
    <property type="entry name" value="HYDROXYPYRUVATE ISOMERASE-RELATED"/>
    <property type="match status" value="1"/>
</dbReference>
<dbReference type="GO" id="GO:0008903">
    <property type="term" value="F:hydroxypyruvate isomerase activity"/>
    <property type="evidence" value="ECO:0007669"/>
    <property type="project" value="TreeGrafter"/>
</dbReference>
<evidence type="ECO:0000313" key="6">
    <source>
        <dbReference type="EMBL" id="GGF41819.1"/>
    </source>
</evidence>
<dbReference type="PIRSF" id="PIRSF006241">
    <property type="entry name" value="HyI"/>
    <property type="match status" value="1"/>
</dbReference>
<keyword evidence="7" id="KW-1185">Reference proteome</keyword>
<evidence type="ECO:0000256" key="1">
    <source>
        <dbReference type="ARBA" id="ARBA00023235"/>
    </source>
</evidence>
<dbReference type="NCBIfam" id="NF043033">
    <property type="entry name" value="OxoTetrIsom"/>
    <property type="match status" value="1"/>
</dbReference>
<dbReference type="InterPro" id="IPR026040">
    <property type="entry name" value="HyI-like"/>
</dbReference>